<proteinExistence type="predicted"/>
<reference evidence="1" key="1">
    <citation type="journal article" date="2019" name="bioRxiv">
        <title>The Genome of the Zebra Mussel, Dreissena polymorpha: A Resource for Invasive Species Research.</title>
        <authorList>
            <person name="McCartney M.A."/>
            <person name="Auch B."/>
            <person name="Kono T."/>
            <person name="Mallez S."/>
            <person name="Zhang Y."/>
            <person name="Obille A."/>
            <person name="Becker A."/>
            <person name="Abrahante J.E."/>
            <person name="Garbe J."/>
            <person name="Badalamenti J.P."/>
            <person name="Herman A."/>
            <person name="Mangelson H."/>
            <person name="Liachko I."/>
            <person name="Sullivan S."/>
            <person name="Sone E.D."/>
            <person name="Koren S."/>
            <person name="Silverstein K.A.T."/>
            <person name="Beckman K.B."/>
            <person name="Gohl D.M."/>
        </authorList>
    </citation>
    <scope>NUCLEOTIDE SEQUENCE</scope>
    <source>
        <strain evidence="1">Duluth1</strain>
        <tissue evidence="1">Whole animal</tissue>
    </source>
</reference>
<evidence type="ECO:0000313" key="2">
    <source>
        <dbReference type="Proteomes" id="UP000828390"/>
    </source>
</evidence>
<comment type="caution">
    <text evidence="1">The sequence shown here is derived from an EMBL/GenBank/DDBJ whole genome shotgun (WGS) entry which is preliminary data.</text>
</comment>
<dbReference type="EMBL" id="JAIWYP010000012">
    <property type="protein sequence ID" value="KAH3728552.1"/>
    <property type="molecule type" value="Genomic_DNA"/>
</dbReference>
<name>A0A9D4CP08_DREPO</name>
<dbReference type="AlphaFoldDB" id="A0A9D4CP08"/>
<organism evidence="1 2">
    <name type="scientific">Dreissena polymorpha</name>
    <name type="common">Zebra mussel</name>
    <name type="synonym">Mytilus polymorpha</name>
    <dbReference type="NCBI Taxonomy" id="45954"/>
    <lineage>
        <taxon>Eukaryota</taxon>
        <taxon>Metazoa</taxon>
        <taxon>Spiralia</taxon>
        <taxon>Lophotrochozoa</taxon>
        <taxon>Mollusca</taxon>
        <taxon>Bivalvia</taxon>
        <taxon>Autobranchia</taxon>
        <taxon>Heteroconchia</taxon>
        <taxon>Euheterodonta</taxon>
        <taxon>Imparidentia</taxon>
        <taxon>Neoheterodontei</taxon>
        <taxon>Myida</taxon>
        <taxon>Dreissenoidea</taxon>
        <taxon>Dreissenidae</taxon>
        <taxon>Dreissena</taxon>
    </lineage>
</organism>
<dbReference type="Proteomes" id="UP000828390">
    <property type="component" value="Unassembled WGS sequence"/>
</dbReference>
<evidence type="ECO:0000313" key="1">
    <source>
        <dbReference type="EMBL" id="KAH3728552.1"/>
    </source>
</evidence>
<accession>A0A9D4CP08</accession>
<gene>
    <name evidence="1" type="ORF">DPMN_054510</name>
</gene>
<protein>
    <submittedName>
        <fullName evidence="1">Uncharacterized protein</fullName>
    </submittedName>
</protein>
<keyword evidence="2" id="KW-1185">Reference proteome</keyword>
<reference evidence="1" key="2">
    <citation type="submission" date="2020-11" db="EMBL/GenBank/DDBJ databases">
        <authorList>
            <person name="McCartney M.A."/>
            <person name="Auch B."/>
            <person name="Kono T."/>
            <person name="Mallez S."/>
            <person name="Becker A."/>
            <person name="Gohl D.M."/>
            <person name="Silverstein K.A.T."/>
            <person name="Koren S."/>
            <person name="Bechman K.B."/>
            <person name="Herman A."/>
            <person name="Abrahante J.E."/>
            <person name="Garbe J."/>
        </authorList>
    </citation>
    <scope>NUCLEOTIDE SEQUENCE</scope>
    <source>
        <strain evidence="1">Duluth1</strain>
        <tissue evidence="1">Whole animal</tissue>
    </source>
</reference>
<sequence>MAVYSITTIERTTGRTKTTFFTGTLMDQQRRMSLSSRIRDMDHVRINLDESNKPSHLLYSK</sequence>